<evidence type="ECO:0000313" key="3">
    <source>
        <dbReference type="EMBL" id="ARF70783.1"/>
    </source>
</evidence>
<dbReference type="Proteomes" id="UP000192727">
    <property type="component" value="Plasmid pPLP3"/>
</dbReference>
<keyword evidence="3" id="KW-0614">Plasmid</keyword>
<keyword evidence="1" id="KW-0175">Coiled coil</keyword>
<gene>
    <name evidence="3" type="ORF">B7C51_25265</name>
</gene>
<dbReference type="AlphaFoldDB" id="A0A1V0V084"/>
<dbReference type="SUPFAM" id="SSF51445">
    <property type="entry name" value="(Trans)glycosidases"/>
    <property type="match status" value="1"/>
</dbReference>
<dbReference type="InterPro" id="IPR057796">
    <property type="entry name" value="YOMG-like_N"/>
</dbReference>
<dbReference type="Gene3D" id="3.20.20.80">
    <property type="entry name" value="Glycosidases"/>
    <property type="match status" value="1"/>
</dbReference>
<feature type="coiled-coil region" evidence="1">
    <location>
        <begin position="679"/>
        <end position="723"/>
    </location>
</feature>
<dbReference type="InterPro" id="IPR007119">
    <property type="entry name" value="Phage_tail_spike_N"/>
</dbReference>
<evidence type="ECO:0000256" key="1">
    <source>
        <dbReference type="SAM" id="Coils"/>
    </source>
</evidence>
<dbReference type="EMBL" id="CP020558">
    <property type="protein sequence ID" value="ARF70783.1"/>
    <property type="molecule type" value="Genomic_DNA"/>
</dbReference>
<dbReference type="InterPro" id="IPR055151">
    <property type="entry name" value="GH113"/>
</dbReference>
<reference evidence="3 4" key="1">
    <citation type="submission" date="2017-03" db="EMBL/GenBank/DDBJ databases">
        <title>Paenibacillus larvae genome sequencing.</title>
        <authorList>
            <person name="Dingman D.W."/>
        </authorList>
    </citation>
    <scope>NUCLEOTIDE SEQUENCE [LARGE SCALE GENOMIC DNA]</scope>
    <source>
        <strain evidence="3 4">SAG 10367</strain>
        <plasmid evidence="4">pplp3</plasmid>
    </source>
</reference>
<feature type="domain" description="YOMG-like N-terminal" evidence="2">
    <location>
        <begin position="20"/>
        <end position="107"/>
    </location>
</feature>
<sequence length="1273" mass="144292">MSLGLIDLTLPIQELVLSVAKPNKSIICRLKEAYSASLNVKLGNINELTFSVPYEIEIGHELKPNPHIELLKDRYLIKVEYAGQVDWYMIVNNKDNSADTIKNIKNVKALLLPYELSDKNIHVFREDGINIETILEGGKAIDSAGQTREVVGILSNSRWKLGYVDGTIAIKYRSYEFTSTNALDCLFSVAEKLNAIITWDTFNHKINFYDADTYGTNKGLIINYNNYLNSINKEVKSDEMVTRLKMFGKDDISINRVNLTGQNYIEDYSFFMFPFDRAVNKDSNKIKSGSLNVWDTCNIDKIVEDVKKLELNAVNVPVKIDIPTLTSTEMKINENSKLNAIKIIKKLTDIGIKTILEPYPFINNGKYIADDYSPNNIDLFFKNWKTLVLNPLIIDIGNKLNTYAMVVSSNLKKIEYESDYWIDIINYVKSIYQGLVTYKTSWWITATWAENMIQDYNNKLENNLFGKVDFISISCYFELTEKEAPSVDELKNAIFSSTIQNRGQNIYQEVKNFYDKWKKPIFFGELGFSNFEKCAQEPWNQFPSDKTSNIAQANCFQAYKEVFENESWLKGFSVLFIGHDKDENGYFPVGKPAEHWIRSWYKNEVYIVAKHSDYMSDELCQTILDFTSYLQLHESNFANLLKDVEGQQRLKTKLVNEKYILDEELQKLIDIRDLDNYANKDTTNQNEEISKKKIEVENKQKEITDVENKIKEISFEIQKLRKSFGYNKFFTPKLLEELNKFIIEKEWTDDKFDVDSELYTEGKKYFEKIKQPQMLISIELDNFLNLIEAQKDWGKLVLGDNITIRLDKMNINVTAKIIEYTINFENRSISISIANTKDIMSDEEKLMKLIYSTSQAAATVDISKSKWDGIKETRSQVEEMINNTWDSTKRAILAGNNNEIEIGPRGIMIRDKSDPESYLVIQNGLIAITNDEGATWKHAITKDGIVAERIYGKLIAGVNLKIDASDKDGVKTFTVDGSGVTIAGSKLTITGGISPDMLDPAFKDGLINIGTNYNGVVIDYKEGLVITKSDGMVRTVLNASEGFKFQKSTGSDWKDMLYYDALSGNLTVDGSINARELKINGVNVLVDSQIDGKAINKIKVEQLDATTAKIKTSQIEKLEVGTNVTMGSNAYISWSQITSKPHIPQSASEIGAIPKTYIDSRGVWTGFINANSIIAGTIKASLIDTESLKISRLYENGNSNNYLIFNNGLRLFNGGRDFFRIQKNGRHVNMNASAEEGGGVLFLSTDGLSTSIFGRWDFSNASVNGLNAVATFG</sequence>
<dbReference type="RefSeq" id="WP_083041764.1">
    <property type="nucleotide sequence ID" value="NZ_CP020558.1"/>
</dbReference>
<name>A0A1V0V084_9BACL</name>
<geneLocation type="plasmid" evidence="4">
    <name>pplp3</name>
</geneLocation>
<organism evidence="3 4">
    <name type="scientific">Paenibacillus larvae subsp. pulvifaciens</name>
    <dbReference type="NCBI Taxonomy" id="1477"/>
    <lineage>
        <taxon>Bacteria</taxon>
        <taxon>Bacillati</taxon>
        <taxon>Bacillota</taxon>
        <taxon>Bacilli</taxon>
        <taxon>Bacillales</taxon>
        <taxon>Paenibacillaceae</taxon>
        <taxon>Paenibacillus</taxon>
    </lineage>
</organism>
<accession>A0A1V0V084</accession>
<dbReference type="InterPro" id="IPR017853">
    <property type="entry name" value="GH"/>
</dbReference>
<protein>
    <recommendedName>
        <fullName evidence="2">YOMG-like N-terminal domain-containing protein</fullName>
    </recommendedName>
</protein>
<proteinExistence type="predicted"/>
<evidence type="ECO:0000259" key="2">
    <source>
        <dbReference type="Pfam" id="PF24049"/>
    </source>
</evidence>
<dbReference type="Pfam" id="PF24049">
    <property type="entry name" value="YOMG_N"/>
    <property type="match status" value="1"/>
</dbReference>
<dbReference type="Pfam" id="PF22612">
    <property type="entry name" value="GH113"/>
    <property type="match status" value="1"/>
</dbReference>
<evidence type="ECO:0000313" key="4">
    <source>
        <dbReference type="Proteomes" id="UP000192727"/>
    </source>
</evidence>
<dbReference type="CDD" id="cd19608">
    <property type="entry name" value="GH113_mannanase-like"/>
    <property type="match status" value="1"/>
</dbReference>
<dbReference type="NCBIfam" id="TIGR01665">
    <property type="entry name" value="put_anti_recept"/>
    <property type="match status" value="1"/>
</dbReference>